<gene>
    <name evidence="1" type="ORF">Goari_016832</name>
</gene>
<dbReference type="EMBL" id="JABFAA010000001">
    <property type="protein sequence ID" value="MBA0675279.1"/>
    <property type="molecule type" value="Genomic_DNA"/>
</dbReference>
<feature type="non-terminal residue" evidence="1">
    <location>
        <position position="1"/>
    </location>
</feature>
<sequence>MAEHYNNDDILRCHRLVYYENKWLLVLEHSKNIVTHFNKRVKILPNLDTANSKMKDDIDKLKVLMDFIIKFQFGSAIRDYNYFRLPTKLIAFL</sequence>
<dbReference type="Proteomes" id="UP000593577">
    <property type="component" value="Unassembled WGS sequence"/>
</dbReference>
<evidence type="ECO:0000313" key="1">
    <source>
        <dbReference type="EMBL" id="MBA0675279.1"/>
    </source>
</evidence>
<proteinExistence type="predicted"/>
<accession>A0A7J8WKY8</accession>
<keyword evidence="2" id="KW-1185">Reference proteome</keyword>
<comment type="caution">
    <text evidence="1">The sequence shown here is derived from an EMBL/GenBank/DDBJ whole genome shotgun (WGS) entry which is preliminary data.</text>
</comment>
<dbReference type="AlphaFoldDB" id="A0A7J8WKY8"/>
<reference evidence="1 2" key="1">
    <citation type="journal article" date="2019" name="Genome Biol. Evol.">
        <title>Insights into the evolution of the New World diploid cottons (Gossypium, subgenus Houzingenia) based on genome sequencing.</title>
        <authorList>
            <person name="Grover C.E."/>
            <person name="Arick M.A. 2nd"/>
            <person name="Thrash A."/>
            <person name="Conover J.L."/>
            <person name="Sanders W.S."/>
            <person name="Peterson D.G."/>
            <person name="Frelichowski J.E."/>
            <person name="Scheffler J.A."/>
            <person name="Scheffler B.E."/>
            <person name="Wendel J.F."/>
        </authorList>
    </citation>
    <scope>NUCLEOTIDE SEQUENCE [LARGE SCALE GENOMIC DNA]</scope>
    <source>
        <strain evidence="1">185</strain>
        <tissue evidence="1">Leaf</tissue>
    </source>
</reference>
<organism evidence="1 2">
    <name type="scientific">Gossypium aridum</name>
    <name type="common">American cotton</name>
    <name type="synonym">Erioxylum aridum</name>
    <dbReference type="NCBI Taxonomy" id="34290"/>
    <lineage>
        <taxon>Eukaryota</taxon>
        <taxon>Viridiplantae</taxon>
        <taxon>Streptophyta</taxon>
        <taxon>Embryophyta</taxon>
        <taxon>Tracheophyta</taxon>
        <taxon>Spermatophyta</taxon>
        <taxon>Magnoliopsida</taxon>
        <taxon>eudicotyledons</taxon>
        <taxon>Gunneridae</taxon>
        <taxon>Pentapetalae</taxon>
        <taxon>rosids</taxon>
        <taxon>malvids</taxon>
        <taxon>Malvales</taxon>
        <taxon>Malvaceae</taxon>
        <taxon>Malvoideae</taxon>
        <taxon>Gossypium</taxon>
    </lineage>
</organism>
<protein>
    <submittedName>
        <fullName evidence="1">Uncharacterized protein</fullName>
    </submittedName>
</protein>
<evidence type="ECO:0000313" key="2">
    <source>
        <dbReference type="Proteomes" id="UP000593577"/>
    </source>
</evidence>
<name>A0A7J8WKY8_GOSAI</name>